<organism evidence="2 3">
    <name type="scientific">Legionella hackeliae</name>
    <dbReference type="NCBI Taxonomy" id="449"/>
    <lineage>
        <taxon>Bacteria</taxon>
        <taxon>Pseudomonadati</taxon>
        <taxon>Pseudomonadota</taxon>
        <taxon>Gammaproteobacteria</taxon>
        <taxon>Legionellales</taxon>
        <taxon>Legionellaceae</taxon>
        <taxon>Legionella</taxon>
    </lineage>
</organism>
<sequence length="646" mass="69921">MVFSYSRTFFVLTSLFLSFPGLTASDAFPLPARLLGDGTAGTTAGTRGDLMLPLLGSERGIVYGDLQGKYYRDESWFGGLAGGFRQTFGRTIIGSYLFADRSESANSQHFWSLNPGIEAMNAQWDAHLNGYFPVGDRSKTLNSAWADTLGNYNFVSFAGHRQFDHIFVDTETAGRGCDAEVGYRVQPLNNLRVAVGGYYFNFQDMNNMRGVIGTLEYPFNERVSVLAQDSYDNLQNNTFMLTVRLRFGAINPQEGHMLDPIRRNLGTLDRGTSIPTQRAWIDTGANLVEKDRLWFFKPGGETFDAAKGLANCTAEHPCTSAQLTQFEVDTINNLAPNSTLNLSTGVYLLDPTGNERLSLRRGQNIDGRTSDFVKEAVGNEKPSLIGGLDLDGFNNVSNIFLDSTITSVTPKNLVPNQAAQSVGEIIKGNATLRNVSIGVRSTYNLGIDILSINGARPIVSLVNSTVFARSNNSRTVTTIRANNANLNIHGGAILTRAINAQVGLLPVVATGIELNGRSELKMINGTVETIAVTATSNLVPIMTAQGLVVNDTSTFQISNLSLFTIRGISDEPAPTLIRAMGINNNSSTLHTGSISNTTFNITADARIGHASAWGIRQSVNHKLKLTDVTINRFTKGTSTSGVNIGP</sequence>
<reference evidence="3" key="1">
    <citation type="submission" date="2014-09" db="EMBL/GenBank/DDBJ databases">
        <authorList>
            <person name="Gomez-Valero L."/>
        </authorList>
    </citation>
    <scope>NUCLEOTIDE SEQUENCE [LARGE SCALE GENOMIC DNA]</scope>
    <source>
        <strain evidence="3">ATCC35250</strain>
    </source>
</reference>
<protein>
    <recommendedName>
        <fullName evidence="4">Inverse autotransporter beta-domain domain-containing protein</fullName>
    </recommendedName>
</protein>
<evidence type="ECO:0000313" key="2">
    <source>
        <dbReference type="EMBL" id="CEK09403.1"/>
    </source>
</evidence>
<dbReference type="HOGENOM" id="CLU_423779_0_0_6"/>
<evidence type="ECO:0008006" key="4">
    <source>
        <dbReference type="Google" id="ProtNLM"/>
    </source>
</evidence>
<evidence type="ECO:0000313" key="3">
    <source>
        <dbReference type="Proteomes" id="UP000032803"/>
    </source>
</evidence>
<accession>A0A0A8UKY7</accession>
<dbReference type="PATRIC" id="fig|449.7.peg.994"/>
<keyword evidence="1" id="KW-0732">Signal</keyword>
<gene>
    <name evidence="2" type="ORF">LHA_0292</name>
</gene>
<feature type="signal peptide" evidence="1">
    <location>
        <begin position="1"/>
        <end position="23"/>
    </location>
</feature>
<proteinExistence type="predicted"/>
<dbReference type="EMBL" id="LN681225">
    <property type="protein sequence ID" value="CEK09403.1"/>
    <property type="molecule type" value="Genomic_DNA"/>
</dbReference>
<feature type="chain" id="PRO_5009754190" description="Inverse autotransporter beta-domain domain-containing protein" evidence="1">
    <location>
        <begin position="24"/>
        <end position="646"/>
    </location>
</feature>
<dbReference type="AlphaFoldDB" id="A0A0A8UKY7"/>
<dbReference type="Proteomes" id="UP000032803">
    <property type="component" value="Chromosome I"/>
</dbReference>
<dbReference type="Gene3D" id="2.40.160.160">
    <property type="entry name" value="Inverse autotransporter, beta-domain"/>
    <property type="match status" value="1"/>
</dbReference>
<dbReference type="KEGG" id="lha:LHA_0292"/>
<name>A0A0A8UKY7_LEGHA</name>
<keyword evidence="3" id="KW-1185">Reference proteome</keyword>
<dbReference type="STRING" id="449.LHA_0292"/>
<evidence type="ECO:0000256" key="1">
    <source>
        <dbReference type="SAM" id="SignalP"/>
    </source>
</evidence>
<dbReference type="InterPro" id="IPR038177">
    <property type="entry name" value="IAT_beta_sf"/>
</dbReference>